<dbReference type="PANTHER" id="PTHR14359">
    <property type="entry name" value="HOMO-OLIGOMERIC FLAVIN CONTAINING CYS DECARBOXYLASE FAMILY"/>
    <property type="match status" value="1"/>
</dbReference>
<dbReference type="SUPFAM" id="SSF102645">
    <property type="entry name" value="CoaB-like"/>
    <property type="match status" value="1"/>
</dbReference>
<dbReference type="InterPro" id="IPR007085">
    <property type="entry name" value="DNA/pantothenate-metab_flavo_C"/>
</dbReference>
<feature type="region of interest" description="Phosphopantothenate--cysteine ligase" evidence="3">
    <location>
        <begin position="202"/>
        <end position="434"/>
    </location>
</feature>
<comment type="cofactor">
    <cofactor evidence="3">
        <name>FMN</name>
        <dbReference type="ChEBI" id="CHEBI:58210"/>
    </cofactor>
    <text evidence="3">Binds 1 FMN per subunit.</text>
</comment>
<comment type="function">
    <text evidence="3">Catalyzes two sequential steps in the biosynthesis of coenzyme A. In the first step cysteine is conjugated to 4'-phosphopantothenate to form 4-phosphopantothenoylcysteine. In the second step the latter compound is decarboxylated to form 4'-phosphopantotheine.</text>
</comment>
<proteinExistence type="inferred from homology"/>
<dbReference type="SUPFAM" id="SSF52507">
    <property type="entry name" value="Homo-oligomeric flavin-containing Cys decarboxylases, HFCD"/>
    <property type="match status" value="1"/>
</dbReference>
<dbReference type="Gene3D" id="3.40.50.1950">
    <property type="entry name" value="Flavin prenyltransferase-like"/>
    <property type="match status" value="1"/>
</dbReference>
<dbReference type="HAMAP" id="MF_02225">
    <property type="entry name" value="CoaBC"/>
    <property type="match status" value="1"/>
</dbReference>
<dbReference type="InterPro" id="IPR036551">
    <property type="entry name" value="Flavin_trans-like"/>
</dbReference>
<evidence type="ECO:0000256" key="4">
    <source>
        <dbReference type="RuleBase" id="RU364078"/>
    </source>
</evidence>
<dbReference type="Pfam" id="PF04127">
    <property type="entry name" value="DFP"/>
    <property type="match status" value="1"/>
</dbReference>
<sequence>MTQIADGIRGARVLLGVSGGIAAYKAAHVVRGLVASGADLRVVPTASSLEFVGAATWEALSHHPVTTSVFEDVDEVAHVRLGQEADLVLVVPATADLLARVRGGRADDLLSATLLMAGPRALLAPAMHTEMWENPATRENVAVLRERGVRVLEPAVGRLTGPDSGPGRLPEPEAILDAARAQLTAPRDERGAVVPDLEGARVLISAGGTREEIDPVRFLANHSSGKQGFALAHAALARGAEVTLIAANVDLETPPGARRVDVTSAADLAFAVAAEREGADALVMAAAVADFTPAQRAEAKIKKTGEVDVPSLALRRTQDVLAASVSDRRERRDQAAASAGTRVNPHVIVGFAAETGGEGRTSLELAREKARRKQADLLVFNDVSRGVFGAEDTAIEILDAEGADVARAEGSKTAVAHAVLTQVASRLGNVRWTP</sequence>
<organism evidence="7 8">
    <name type="scientific">Brachybacterium halotolerans</name>
    <dbReference type="NCBI Taxonomy" id="2795215"/>
    <lineage>
        <taxon>Bacteria</taxon>
        <taxon>Bacillati</taxon>
        <taxon>Actinomycetota</taxon>
        <taxon>Actinomycetes</taxon>
        <taxon>Micrococcales</taxon>
        <taxon>Dermabacteraceae</taxon>
        <taxon>Brachybacterium</taxon>
    </lineage>
</organism>
<evidence type="ECO:0000259" key="6">
    <source>
        <dbReference type="Pfam" id="PF04127"/>
    </source>
</evidence>
<dbReference type="PANTHER" id="PTHR14359:SF6">
    <property type="entry name" value="PHOSPHOPANTOTHENOYLCYSTEINE DECARBOXYLASE"/>
    <property type="match status" value="1"/>
</dbReference>
<feature type="domain" description="Flavoprotein" evidence="5">
    <location>
        <begin position="12"/>
        <end position="180"/>
    </location>
</feature>
<keyword evidence="3 4" id="KW-0288">FMN</keyword>
<gene>
    <name evidence="3 7" type="primary">coaBC</name>
    <name evidence="7" type="ORF">I8D64_00695</name>
</gene>
<evidence type="ECO:0000313" key="8">
    <source>
        <dbReference type="Proteomes" id="UP000612352"/>
    </source>
</evidence>
<keyword evidence="3" id="KW-0511">Multifunctional enzyme</keyword>
<dbReference type="EC" id="4.1.1.36" evidence="3"/>
<dbReference type="EC" id="6.3.2.5" evidence="3"/>
<feature type="binding site" evidence="3">
    <location>
        <position position="300"/>
    </location>
    <ligand>
        <name>CTP</name>
        <dbReference type="ChEBI" id="CHEBI:37563"/>
    </ligand>
</feature>
<dbReference type="Proteomes" id="UP000612352">
    <property type="component" value="Unassembled WGS sequence"/>
</dbReference>
<keyword evidence="8" id="KW-1185">Reference proteome</keyword>
<feature type="region of interest" description="Phosphopantothenoylcysteine decarboxylase" evidence="3">
    <location>
        <begin position="1"/>
        <end position="201"/>
    </location>
</feature>
<comment type="pathway">
    <text evidence="3 4">Cofactor biosynthesis; coenzyme A biosynthesis; CoA from (R)-pantothenate: step 3/5.</text>
</comment>
<feature type="binding site" evidence="3">
    <location>
        <position position="373"/>
    </location>
    <ligand>
        <name>CTP</name>
        <dbReference type="ChEBI" id="CHEBI:37563"/>
    </ligand>
</feature>
<accession>A0ABS1B5M0</accession>
<dbReference type="GO" id="GO:0004632">
    <property type="term" value="F:phosphopantothenate--cysteine ligase activity"/>
    <property type="evidence" value="ECO:0007669"/>
    <property type="project" value="UniProtKB-EC"/>
</dbReference>
<feature type="domain" description="DNA/pantothenate metabolism flavoprotein C-terminal" evidence="6">
    <location>
        <begin position="197"/>
        <end position="425"/>
    </location>
</feature>
<comment type="catalytic activity">
    <reaction evidence="3 4">
        <text>N-[(R)-4-phosphopantothenoyl]-L-cysteine + H(+) = (R)-4'-phosphopantetheine + CO2</text>
        <dbReference type="Rhea" id="RHEA:16793"/>
        <dbReference type="ChEBI" id="CHEBI:15378"/>
        <dbReference type="ChEBI" id="CHEBI:16526"/>
        <dbReference type="ChEBI" id="CHEBI:59458"/>
        <dbReference type="ChEBI" id="CHEBI:61723"/>
        <dbReference type="EC" id="4.1.1.36"/>
    </reaction>
</comment>
<keyword evidence="3" id="KW-0460">Magnesium</keyword>
<dbReference type="GO" id="GO:0004633">
    <property type="term" value="F:phosphopantothenoylcysteine decarboxylase activity"/>
    <property type="evidence" value="ECO:0007669"/>
    <property type="project" value="UniProtKB-EC"/>
</dbReference>
<comment type="function">
    <text evidence="4">Catalyzes two steps in the biosynthesis of coenzyme A. In the first step cysteine is conjugated to 4'-phosphopantothenate to form 4-phosphopantothenoylcysteine, in the latter compound is decarboxylated to form 4'-phosphopantotheine.</text>
</comment>
<dbReference type="Pfam" id="PF02441">
    <property type="entry name" value="Flavoprotein"/>
    <property type="match status" value="1"/>
</dbReference>
<protein>
    <recommendedName>
        <fullName evidence="3">Coenzyme A biosynthesis bifunctional protein CoaBC</fullName>
    </recommendedName>
    <alternativeName>
        <fullName evidence="3">DNA/pantothenate metabolism flavoprotein</fullName>
    </alternativeName>
    <alternativeName>
        <fullName evidence="3">Phosphopantothenoylcysteine synthetase/decarboxylase</fullName>
        <shortName evidence="3">PPCS-PPCDC</shortName>
    </alternativeName>
    <domain>
        <recommendedName>
            <fullName evidence="3">Phosphopantothenoylcysteine decarboxylase</fullName>
            <shortName evidence="3">PPC decarboxylase</shortName>
            <shortName evidence="3">PPC-DC</shortName>
            <ecNumber evidence="3">4.1.1.36</ecNumber>
        </recommendedName>
        <alternativeName>
            <fullName evidence="3">CoaC</fullName>
        </alternativeName>
    </domain>
    <domain>
        <recommendedName>
            <fullName evidence="3">Phosphopantothenate--cysteine ligase</fullName>
            <ecNumber evidence="3">6.3.2.5</ecNumber>
        </recommendedName>
        <alternativeName>
            <fullName evidence="3">CoaB</fullName>
        </alternativeName>
        <alternativeName>
            <fullName evidence="3">Phosphopantothenoylcysteine synthetase</fullName>
            <shortName evidence="3">PPC synthetase</shortName>
            <shortName evidence="3">PPC-S</shortName>
        </alternativeName>
    </domain>
</protein>
<comment type="caution">
    <text evidence="3">Lacks conserved residue(s) required for the propagation of feature annotation.</text>
</comment>
<reference evidence="7 8" key="1">
    <citation type="submission" date="2020-12" db="EMBL/GenBank/DDBJ databases">
        <title>Brachybacterium sp. MASK1Z-5, whole genome shotgun sequence.</title>
        <authorList>
            <person name="Tuo L."/>
        </authorList>
    </citation>
    <scope>NUCLEOTIDE SEQUENCE [LARGE SCALE GENOMIC DNA]</scope>
    <source>
        <strain evidence="7 8">MASK1Z-5</strain>
    </source>
</reference>
<feature type="binding site" evidence="3">
    <location>
        <position position="351"/>
    </location>
    <ligand>
        <name>CTP</name>
        <dbReference type="ChEBI" id="CHEBI:37563"/>
    </ligand>
</feature>
<dbReference type="RefSeq" id="WP_200500603.1">
    <property type="nucleotide sequence ID" value="NZ_JAEDAJ010000001.1"/>
</dbReference>
<keyword evidence="1 3" id="KW-0210">Decarboxylase</keyword>
<dbReference type="EMBL" id="JAEDAJ010000001">
    <property type="protein sequence ID" value="MBK0329924.1"/>
    <property type="molecule type" value="Genomic_DNA"/>
</dbReference>
<comment type="cofactor">
    <cofactor evidence="3">
        <name>Mg(2+)</name>
        <dbReference type="ChEBI" id="CHEBI:18420"/>
    </cofactor>
</comment>
<comment type="pathway">
    <text evidence="3 4">Cofactor biosynthesis; coenzyme A biosynthesis; CoA from (R)-pantothenate: step 2/5.</text>
</comment>
<comment type="caution">
    <text evidence="7">The sequence shown here is derived from an EMBL/GenBank/DDBJ whole genome shotgun (WGS) entry which is preliminary data.</text>
</comment>
<comment type="catalytic activity">
    <reaction evidence="3 4">
        <text>(R)-4'-phosphopantothenate + L-cysteine + CTP = N-[(R)-4-phosphopantothenoyl]-L-cysteine + CMP + diphosphate + H(+)</text>
        <dbReference type="Rhea" id="RHEA:19397"/>
        <dbReference type="ChEBI" id="CHEBI:10986"/>
        <dbReference type="ChEBI" id="CHEBI:15378"/>
        <dbReference type="ChEBI" id="CHEBI:33019"/>
        <dbReference type="ChEBI" id="CHEBI:35235"/>
        <dbReference type="ChEBI" id="CHEBI:37563"/>
        <dbReference type="ChEBI" id="CHEBI:59458"/>
        <dbReference type="ChEBI" id="CHEBI:60377"/>
        <dbReference type="EC" id="6.3.2.5"/>
    </reaction>
</comment>
<keyword evidence="3 4" id="KW-0436">Ligase</keyword>
<keyword evidence="2 3" id="KW-0456">Lyase</keyword>
<comment type="similarity">
    <text evidence="3 4">In the N-terminal section; belongs to the HFCD (homo-oligomeric flavin containing Cys decarboxylase) superfamily.</text>
</comment>
<keyword evidence="3" id="KW-0479">Metal-binding</keyword>
<dbReference type="Gene3D" id="3.40.50.10300">
    <property type="entry name" value="CoaB-like"/>
    <property type="match status" value="1"/>
</dbReference>
<feature type="binding site" evidence="3">
    <location>
        <position position="369"/>
    </location>
    <ligand>
        <name>CTP</name>
        <dbReference type="ChEBI" id="CHEBI:37563"/>
    </ligand>
</feature>
<feature type="binding site" evidence="3">
    <location>
        <position position="290"/>
    </location>
    <ligand>
        <name>CTP</name>
        <dbReference type="ChEBI" id="CHEBI:37563"/>
    </ligand>
</feature>
<evidence type="ECO:0000256" key="2">
    <source>
        <dbReference type="ARBA" id="ARBA00023239"/>
    </source>
</evidence>
<dbReference type="NCBIfam" id="TIGR00521">
    <property type="entry name" value="coaBC_dfp"/>
    <property type="match status" value="1"/>
</dbReference>
<comment type="similarity">
    <text evidence="3 4">In the C-terminal section; belongs to the PPC synthetase family.</text>
</comment>
<evidence type="ECO:0000256" key="1">
    <source>
        <dbReference type="ARBA" id="ARBA00022793"/>
    </source>
</evidence>
<evidence type="ECO:0000259" key="5">
    <source>
        <dbReference type="Pfam" id="PF02441"/>
    </source>
</evidence>
<dbReference type="InterPro" id="IPR005252">
    <property type="entry name" value="CoaBC"/>
</dbReference>
<keyword evidence="3 4" id="KW-0285">Flavoprotein</keyword>
<name>A0ABS1B5M0_9MICO</name>
<dbReference type="InterPro" id="IPR035929">
    <property type="entry name" value="CoaB-like_sf"/>
</dbReference>
<evidence type="ECO:0000256" key="3">
    <source>
        <dbReference type="HAMAP-Rule" id="MF_02225"/>
    </source>
</evidence>
<dbReference type="InterPro" id="IPR003382">
    <property type="entry name" value="Flavoprotein"/>
</dbReference>
<evidence type="ECO:0000313" key="7">
    <source>
        <dbReference type="EMBL" id="MBK0329924.1"/>
    </source>
</evidence>